<evidence type="ECO:0000256" key="1">
    <source>
        <dbReference type="SAM" id="Phobius"/>
    </source>
</evidence>
<keyword evidence="1" id="KW-0812">Transmembrane</keyword>
<name>A0A023MHY7_9CAUD</name>
<dbReference type="GeneID" id="19486954"/>
<keyword evidence="1" id="KW-1133">Transmembrane helix</keyword>
<dbReference type="OrthoDB" id="38609at10239"/>
<sequence length="47" mass="5482">MTIWFYLMKQKIKDSYVFSADFTIGMFLAGFCEFLFEAFLVANLLLG</sequence>
<feature type="transmembrane region" description="Helical" evidence="1">
    <location>
        <begin position="24"/>
        <end position="46"/>
    </location>
</feature>
<keyword evidence="3" id="KW-1185">Reference proteome</keyword>
<dbReference type="Proteomes" id="UP000026908">
    <property type="component" value="Segment"/>
</dbReference>
<accession>A0A023MHY7</accession>
<proteinExistence type="predicted"/>
<organism evidence="2 3">
    <name type="scientific">Escherichia phage vB_EcoS_FFH_1</name>
    <dbReference type="NCBI Taxonomy" id="1446489"/>
    <lineage>
        <taxon>Viruses</taxon>
        <taxon>Duplodnaviria</taxon>
        <taxon>Heunggongvirae</taxon>
        <taxon>Uroviricota</taxon>
        <taxon>Caudoviricetes</taxon>
        <taxon>Demerecviridae</taxon>
        <taxon>Markadamsvirinae</taxon>
        <taxon>Tequintavirus</taxon>
        <taxon>Tequintavirus FFH1</taxon>
    </lineage>
</organism>
<dbReference type="KEGG" id="vg:19486954"/>
<evidence type="ECO:0000313" key="2">
    <source>
        <dbReference type="EMBL" id="AHN83494.1"/>
    </source>
</evidence>
<keyword evidence="1" id="KW-0472">Membrane</keyword>
<reference evidence="2 3" key="1">
    <citation type="journal article" date="2014" name="Genome Announc.">
        <title>Complete Genome Sequences of Two Escherichia coli O157:H7 Phages Effective in Limiting Contamination of Food Products.</title>
        <authorList>
            <person name="Hong Y."/>
            <person name="Pan Y."/>
            <person name="Harman N.J."/>
            <person name="Ebner P.D."/>
        </authorList>
    </citation>
    <scope>NUCLEOTIDE SEQUENCE [LARGE SCALE GENOMIC DNA]</scope>
</reference>
<dbReference type="EMBL" id="KJ190157">
    <property type="protein sequence ID" value="AHN83494.1"/>
    <property type="molecule type" value="Genomic_DNA"/>
</dbReference>
<evidence type="ECO:0000313" key="3">
    <source>
        <dbReference type="Proteomes" id="UP000026908"/>
    </source>
</evidence>
<dbReference type="RefSeq" id="YP_009031683.1">
    <property type="nucleotide sequence ID" value="NC_024139.1"/>
</dbReference>
<protein>
    <submittedName>
        <fullName evidence="2">Uncharacterized protein</fullName>
    </submittedName>
</protein>